<dbReference type="Pfam" id="PF00612">
    <property type="entry name" value="IQ"/>
    <property type="match status" value="2"/>
</dbReference>
<dbReference type="KEGG" id="smo:SELMODRAFT_6054"/>
<dbReference type="InterPro" id="IPR000048">
    <property type="entry name" value="IQ_motif_EF-hand-BS"/>
</dbReference>
<sequence>LRKWNCAATHIQRVYRGHLGRERHHSITRARDTALRMAYFNHKATLIQKRFRGYYSRKYVHSFYARKEFLLDVMAKATDVKQHLSE</sequence>
<dbReference type="HOGENOM" id="CLU_2504546_0_0_1"/>
<dbReference type="EMBL" id="GL377644">
    <property type="protein sequence ID" value="EFJ11762.1"/>
    <property type="molecule type" value="Genomic_DNA"/>
</dbReference>
<reference evidence="1 2" key="1">
    <citation type="journal article" date="2011" name="Science">
        <title>The Selaginella genome identifies genetic changes associated with the evolution of vascular plants.</title>
        <authorList>
            <person name="Banks J.A."/>
            <person name="Nishiyama T."/>
            <person name="Hasebe M."/>
            <person name="Bowman J.L."/>
            <person name="Gribskov M."/>
            <person name="dePamphilis C."/>
            <person name="Albert V.A."/>
            <person name="Aono N."/>
            <person name="Aoyama T."/>
            <person name="Ambrose B.A."/>
            <person name="Ashton N.W."/>
            <person name="Axtell M.J."/>
            <person name="Barker E."/>
            <person name="Barker M.S."/>
            <person name="Bennetzen J.L."/>
            <person name="Bonawitz N.D."/>
            <person name="Chapple C."/>
            <person name="Cheng C."/>
            <person name="Correa L.G."/>
            <person name="Dacre M."/>
            <person name="DeBarry J."/>
            <person name="Dreyer I."/>
            <person name="Elias M."/>
            <person name="Engstrom E.M."/>
            <person name="Estelle M."/>
            <person name="Feng L."/>
            <person name="Finet C."/>
            <person name="Floyd S.K."/>
            <person name="Frommer W.B."/>
            <person name="Fujita T."/>
            <person name="Gramzow L."/>
            <person name="Gutensohn M."/>
            <person name="Harholt J."/>
            <person name="Hattori M."/>
            <person name="Heyl A."/>
            <person name="Hirai T."/>
            <person name="Hiwatashi Y."/>
            <person name="Ishikawa M."/>
            <person name="Iwata M."/>
            <person name="Karol K.G."/>
            <person name="Koehler B."/>
            <person name="Kolukisaoglu U."/>
            <person name="Kubo M."/>
            <person name="Kurata T."/>
            <person name="Lalonde S."/>
            <person name="Li K."/>
            <person name="Li Y."/>
            <person name="Litt A."/>
            <person name="Lyons E."/>
            <person name="Manning G."/>
            <person name="Maruyama T."/>
            <person name="Michael T.P."/>
            <person name="Mikami K."/>
            <person name="Miyazaki S."/>
            <person name="Morinaga S."/>
            <person name="Murata T."/>
            <person name="Mueller-Roeber B."/>
            <person name="Nelson D.R."/>
            <person name="Obara M."/>
            <person name="Oguri Y."/>
            <person name="Olmstead R.G."/>
            <person name="Onodera N."/>
            <person name="Petersen B.L."/>
            <person name="Pils B."/>
            <person name="Prigge M."/>
            <person name="Rensing S.A."/>
            <person name="Riano-Pachon D.M."/>
            <person name="Roberts A.W."/>
            <person name="Sato Y."/>
            <person name="Scheller H.V."/>
            <person name="Schulz B."/>
            <person name="Schulz C."/>
            <person name="Shakirov E.V."/>
            <person name="Shibagaki N."/>
            <person name="Shinohara N."/>
            <person name="Shippen D.E."/>
            <person name="Soerensen I."/>
            <person name="Sotooka R."/>
            <person name="Sugimoto N."/>
            <person name="Sugita M."/>
            <person name="Sumikawa N."/>
            <person name="Tanurdzic M."/>
            <person name="Theissen G."/>
            <person name="Ulvskov P."/>
            <person name="Wakazuki S."/>
            <person name="Weng J.K."/>
            <person name="Willats W.W."/>
            <person name="Wipf D."/>
            <person name="Wolf P.G."/>
            <person name="Yang L."/>
            <person name="Zimmer A.D."/>
            <person name="Zhu Q."/>
            <person name="Mitros T."/>
            <person name="Hellsten U."/>
            <person name="Loque D."/>
            <person name="Otillar R."/>
            <person name="Salamov A."/>
            <person name="Schmutz J."/>
            <person name="Shapiro H."/>
            <person name="Lindquist E."/>
            <person name="Lucas S."/>
            <person name="Rokhsar D."/>
            <person name="Grigoriev I.V."/>
        </authorList>
    </citation>
    <scope>NUCLEOTIDE SEQUENCE [LARGE SCALE GENOMIC DNA]</scope>
</reference>
<dbReference type="eggNOG" id="ENOG502RRDS">
    <property type="taxonomic scope" value="Eukaryota"/>
</dbReference>
<dbReference type="Gene3D" id="1.20.5.190">
    <property type="match status" value="1"/>
</dbReference>
<keyword evidence="2" id="KW-1185">Reference proteome</keyword>
<name>D8SUV2_SELML</name>
<dbReference type="Gramene" id="EFJ11762">
    <property type="protein sequence ID" value="EFJ11762"/>
    <property type="gene ID" value="SELMODRAFT_6054"/>
</dbReference>
<proteinExistence type="predicted"/>
<accession>D8SUV2</accession>
<feature type="non-terminal residue" evidence="1">
    <location>
        <position position="1"/>
    </location>
</feature>
<organism evidence="2">
    <name type="scientific">Selaginella moellendorffii</name>
    <name type="common">Spikemoss</name>
    <dbReference type="NCBI Taxonomy" id="88036"/>
    <lineage>
        <taxon>Eukaryota</taxon>
        <taxon>Viridiplantae</taxon>
        <taxon>Streptophyta</taxon>
        <taxon>Embryophyta</taxon>
        <taxon>Tracheophyta</taxon>
        <taxon>Lycopodiopsida</taxon>
        <taxon>Selaginellales</taxon>
        <taxon>Selaginellaceae</taxon>
        <taxon>Selaginella</taxon>
    </lineage>
</organism>
<dbReference type="PROSITE" id="PS50096">
    <property type="entry name" value="IQ"/>
    <property type="match status" value="2"/>
</dbReference>
<gene>
    <name evidence="1" type="ORF">SELMODRAFT_6054</name>
</gene>
<dbReference type="SMART" id="SM00015">
    <property type="entry name" value="IQ"/>
    <property type="match status" value="2"/>
</dbReference>
<evidence type="ECO:0000313" key="2">
    <source>
        <dbReference type="Proteomes" id="UP000001514"/>
    </source>
</evidence>
<protein>
    <submittedName>
        <fullName evidence="1">Uncharacterized protein</fullName>
    </submittedName>
</protein>
<dbReference type="AlphaFoldDB" id="D8SUV2"/>
<dbReference type="Proteomes" id="UP000001514">
    <property type="component" value="Unassembled WGS sequence"/>
</dbReference>
<dbReference type="STRING" id="88036.D8SUV2"/>
<dbReference type="InParanoid" id="D8SUV2"/>
<feature type="non-terminal residue" evidence="1">
    <location>
        <position position="86"/>
    </location>
</feature>
<evidence type="ECO:0000313" key="1">
    <source>
        <dbReference type="EMBL" id="EFJ11762.1"/>
    </source>
</evidence>